<evidence type="ECO:0000313" key="2">
    <source>
        <dbReference type="EMBL" id="CAE8620881.1"/>
    </source>
</evidence>
<accession>A0A813G411</accession>
<organism evidence="2 3">
    <name type="scientific">Polarella glacialis</name>
    <name type="common">Dinoflagellate</name>
    <dbReference type="NCBI Taxonomy" id="89957"/>
    <lineage>
        <taxon>Eukaryota</taxon>
        <taxon>Sar</taxon>
        <taxon>Alveolata</taxon>
        <taxon>Dinophyceae</taxon>
        <taxon>Suessiales</taxon>
        <taxon>Suessiaceae</taxon>
        <taxon>Polarella</taxon>
    </lineage>
</organism>
<protein>
    <submittedName>
        <fullName evidence="2">Uncharacterized protein</fullName>
    </submittedName>
</protein>
<dbReference type="AlphaFoldDB" id="A0A813G411"/>
<keyword evidence="3" id="KW-1185">Reference proteome</keyword>
<evidence type="ECO:0000256" key="1">
    <source>
        <dbReference type="SAM" id="MobiDB-lite"/>
    </source>
</evidence>
<name>A0A813G411_POLGL</name>
<gene>
    <name evidence="2" type="ORF">PGLA1383_LOCUS38424</name>
</gene>
<comment type="caution">
    <text evidence="2">The sequence shown here is derived from an EMBL/GenBank/DDBJ whole genome shotgun (WGS) entry which is preliminary data.</text>
</comment>
<feature type="compositionally biased region" description="Polar residues" evidence="1">
    <location>
        <begin position="10"/>
        <end position="23"/>
    </location>
</feature>
<sequence>MTGEEPAEASHTQAVQTQDPLTPSVGSVAVGGAANTHCKKGWVWCARGRYPFRRGMCCKGKCDFSAGLFCPRRSIIRAASRPARTV</sequence>
<reference evidence="2" key="1">
    <citation type="submission" date="2021-02" db="EMBL/GenBank/DDBJ databases">
        <authorList>
            <person name="Dougan E. K."/>
            <person name="Rhodes N."/>
            <person name="Thang M."/>
            <person name="Chan C."/>
        </authorList>
    </citation>
    <scope>NUCLEOTIDE SEQUENCE</scope>
</reference>
<evidence type="ECO:0000313" key="3">
    <source>
        <dbReference type="Proteomes" id="UP000654075"/>
    </source>
</evidence>
<proteinExistence type="predicted"/>
<feature type="region of interest" description="Disordered" evidence="1">
    <location>
        <begin position="1"/>
        <end position="23"/>
    </location>
</feature>
<dbReference type="EMBL" id="CAJNNV010027601">
    <property type="protein sequence ID" value="CAE8620881.1"/>
    <property type="molecule type" value="Genomic_DNA"/>
</dbReference>
<dbReference type="Proteomes" id="UP000654075">
    <property type="component" value="Unassembled WGS sequence"/>
</dbReference>